<accession>A0ABR4P0Y0</accession>
<protein>
    <submittedName>
        <fullName evidence="1">Ribosome biogenesis protein UTP30</fullName>
    </submittedName>
</protein>
<dbReference type="InterPro" id="IPR023674">
    <property type="entry name" value="Ribosomal_uL1-like"/>
</dbReference>
<dbReference type="InterPro" id="IPR028364">
    <property type="entry name" value="Ribosomal_uL1/biogenesis"/>
</dbReference>
<dbReference type="SUPFAM" id="SSF56808">
    <property type="entry name" value="Ribosomal protein L1"/>
    <property type="match status" value="1"/>
</dbReference>
<dbReference type="EMBL" id="JBEVYD010000002">
    <property type="protein sequence ID" value="KAL3235100.1"/>
    <property type="molecule type" value="Genomic_DNA"/>
</dbReference>
<proteinExistence type="predicted"/>
<reference evidence="1 2" key="1">
    <citation type="submission" date="2024-05" db="EMBL/GenBank/DDBJ databases">
        <title>Long read based assembly of the Candida bracarensis genome reveals expanded adhesin content.</title>
        <authorList>
            <person name="Marcet-Houben M."/>
            <person name="Ksiezopolska E."/>
            <person name="Gabaldon T."/>
        </authorList>
    </citation>
    <scope>NUCLEOTIDE SEQUENCE [LARGE SCALE GENOMIC DNA]</scope>
    <source>
        <strain evidence="1 2">CBM6</strain>
    </source>
</reference>
<gene>
    <name evidence="1" type="ORF">RNJ44_02888</name>
</gene>
<dbReference type="Pfam" id="PF00687">
    <property type="entry name" value="Ribosomal_L1"/>
    <property type="match status" value="1"/>
</dbReference>
<dbReference type="Proteomes" id="UP001623330">
    <property type="component" value="Unassembled WGS sequence"/>
</dbReference>
<comment type="caution">
    <text evidence="1">The sequence shown here is derived from an EMBL/GenBank/DDBJ whole genome shotgun (WGS) entry which is preliminary data.</text>
</comment>
<keyword evidence="2" id="KW-1185">Reference proteome</keyword>
<organism evidence="1 2">
    <name type="scientific">Nakaseomyces bracarensis</name>
    <dbReference type="NCBI Taxonomy" id="273131"/>
    <lineage>
        <taxon>Eukaryota</taxon>
        <taxon>Fungi</taxon>
        <taxon>Dikarya</taxon>
        <taxon>Ascomycota</taxon>
        <taxon>Saccharomycotina</taxon>
        <taxon>Saccharomycetes</taxon>
        <taxon>Saccharomycetales</taxon>
        <taxon>Saccharomycetaceae</taxon>
        <taxon>Nakaseomyces</taxon>
    </lineage>
</organism>
<evidence type="ECO:0000313" key="1">
    <source>
        <dbReference type="EMBL" id="KAL3235100.1"/>
    </source>
</evidence>
<name>A0ABR4P0Y0_9SACH</name>
<evidence type="ECO:0000313" key="2">
    <source>
        <dbReference type="Proteomes" id="UP001623330"/>
    </source>
</evidence>
<sequence length="266" mass="30824">MATVLDSELVYKGLDALRAHCEEKNETNQDVQLIIHTGKKLGLKKDYVRRIIPLKRCRMNKPSDFRILLITKDPSTKYRDVLTKDELTSELFKEIVSIKNLKRRFRGSKLTSLYKEFDLVVADYRVHHLLPDILGNRFYQSGKKTPYMIRINKSIKEKRSKMDETVDIKYIKAQMKSICKNTSYLPNDDNCINVKVGHMDKQSNHDIFNIIEDVLTFLTDRNEKPVGGVIKGGVKSLQIKTNSSTSIPIYYEKEKIAVPNEKELKL</sequence>